<keyword evidence="3" id="KW-1185">Reference proteome</keyword>
<dbReference type="RefSeq" id="WP_084591412.1">
    <property type="nucleotide sequence ID" value="NZ_AVCY01000001.1"/>
</dbReference>
<gene>
    <name evidence="2" type="ORF">CD33_19465</name>
</gene>
<dbReference type="EMBL" id="JPVO01000055">
    <property type="protein sequence ID" value="KGR74172.1"/>
    <property type="molecule type" value="Genomic_DNA"/>
</dbReference>
<dbReference type="STRING" id="1384057.CD33_19465"/>
<dbReference type="eggNOG" id="ENOG5032VC2">
    <property type="taxonomic scope" value="Bacteria"/>
</dbReference>
<evidence type="ECO:0000313" key="3">
    <source>
        <dbReference type="Proteomes" id="UP000030408"/>
    </source>
</evidence>
<protein>
    <recommendedName>
        <fullName evidence="1">YpoC-like domain-containing protein</fullName>
    </recommendedName>
</protein>
<evidence type="ECO:0000259" key="1">
    <source>
        <dbReference type="Pfam" id="PF21747"/>
    </source>
</evidence>
<evidence type="ECO:0000313" key="2">
    <source>
        <dbReference type="EMBL" id="KGR74172.1"/>
    </source>
</evidence>
<sequence length="116" mass="13727">MIKVKRESIARELVEPFFEQWDELSNVIHQAHDARNGEAKILMDKGIQLFESCIVHCSETSSQSIIEFEEYEVLPINGMERLKFIKVRPGQYACFRQLDELFKELKKRLARLRIRS</sequence>
<dbReference type="AlphaFoldDB" id="A0A0A3IH60"/>
<name>A0A0A3IH60_9BACL</name>
<comment type="caution">
    <text evidence="2">The sequence shown here is derived from an EMBL/GenBank/DDBJ whole genome shotgun (WGS) entry which is preliminary data.</text>
</comment>
<proteinExistence type="predicted"/>
<reference evidence="2 3" key="1">
    <citation type="submission" date="2014-02" db="EMBL/GenBank/DDBJ databases">
        <title>Draft genome sequence of Lysinibacillus sinduriensis JCM 15800.</title>
        <authorList>
            <person name="Zhang F."/>
            <person name="Wang G."/>
            <person name="Zhang L."/>
        </authorList>
    </citation>
    <scope>NUCLEOTIDE SEQUENCE [LARGE SCALE GENOMIC DNA]</scope>
    <source>
        <strain evidence="2 3">JCM 15800</strain>
    </source>
</reference>
<dbReference type="Proteomes" id="UP000030408">
    <property type="component" value="Unassembled WGS sequence"/>
</dbReference>
<organism evidence="2 3">
    <name type="scientific">Ureibacillus sinduriensis BLB-1 = JCM 15800</name>
    <dbReference type="NCBI Taxonomy" id="1384057"/>
    <lineage>
        <taxon>Bacteria</taxon>
        <taxon>Bacillati</taxon>
        <taxon>Bacillota</taxon>
        <taxon>Bacilli</taxon>
        <taxon>Bacillales</taxon>
        <taxon>Caryophanaceae</taxon>
        <taxon>Ureibacillus</taxon>
    </lineage>
</organism>
<dbReference type="Pfam" id="PF21747">
    <property type="entry name" value="YpoC"/>
    <property type="match status" value="1"/>
</dbReference>
<accession>A0A0A3IH60</accession>
<feature type="domain" description="YpoC-like" evidence="1">
    <location>
        <begin position="13"/>
        <end position="115"/>
    </location>
</feature>
<dbReference type="InterPro" id="IPR048427">
    <property type="entry name" value="YpoC"/>
</dbReference>